<dbReference type="InterPro" id="IPR019887">
    <property type="entry name" value="Tscrpt_reg_AsnC/Lrp_C"/>
</dbReference>
<dbReference type="InterPro" id="IPR011991">
    <property type="entry name" value="ArsR-like_HTH"/>
</dbReference>
<dbReference type="GO" id="GO:0043565">
    <property type="term" value="F:sequence-specific DNA binding"/>
    <property type="evidence" value="ECO:0007669"/>
    <property type="project" value="InterPro"/>
</dbReference>
<dbReference type="Pfam" id="PF01037">
    <property type="entry name" value="AsnC_trans_reg"/>
    <property type="match status" value="1"/>
</dbReference>
<dbReference type="SUPFAM" id="SSF54909">
    <property type="entry name" value="Dimeric alpha+beta barrel"/>
    <property type="match status" value="1"/>
</dbReference>
<evidence type="ECO:0000256" key="2">
    <source>
        <dbReference type="ARBA" id="ARBA00023125"/>
    </source>
</evidence>
<dbReference type="GO" id="GO:0043200">
    <property type="term" value="P:response to amino acid"/>
    <property type="evidence" value="ECO:0007669"/>
    <property type="project" value="TreeGrafter"/>
</dbReference>
<comment type="caution">
    <text evidence="6">The sequence shown here is derived from an EMBL/GenBank/DDBJ whole genome shotgun (WGS) entry which is preliminary data.</text>
</comment>
<sequence length="196" mass="21553">MASDPTPAARPPHPEPAPAAPPSHPGPTPAAPPSHPGPTQAARSPHPGPARLDAIDRSLIELLRRDGRASVRDLAARLHISRANAYARLDRLKREGVITGFTVTVNPERYGYGLSAWVAVKLRQQSWRAFRDRLHEVPSVELATLVTGDFDILLLVRAADSRELRDMVLERLQSMPEVVNTQTTVIFDEVAPLRRP</sequence>
<dbReference type="Proteomes" id="UP000578449">
    <property type="component" value="Unassembled WGS sequence"/>
</dbReference>
<evidence type="ECO:0000256" key="3">
    <source>
        <dbReference type="ARBA" id="ARBA00023163"/>
    </source>
</evidence>
<dbReference type="AlphaFoldDB" id="A0A840P5L7"/>
<dbReference type="InterPro" id="IPR036388">
    <property type="entry name" value="WH-like_DNA-bd_sf"/>
</dbReference>
<feature type="domain" description="HTH asnC-type" evidence="5">
    <location>
        <begin position="52"/>
        <end position="113"/>
    </location>
</feature>
<evidence type="ECO:0000256" key="1">
    <source>
        <dbReference type="ARBA" id="ARBA00023015"/>
    </source>
</evidence>
<dbReference type="PANTHER" id="PTHR30154:SF34">
    <property type="entry name" value="TRANSCRIPTIONAL REGULATOR AZLB"/>
    <property type="match status" value="1"/>
</dbReference>
<evidence type="ECO:0000313" key="6">
    <source>
        <dbReference type="EMBL" id="MBB5131315.1"/>
    </source>
</evidence>
<dbReference type="InterPro" id="IPR011008">
    <property type="entry name" value="Dimeric_a/b-barrel"/>
</dbReference>
<keyword evidence="1" id="KW-0805">Transcription regulation</keyword>
<keyword evidence="7" id="KW-1185">Reference proteome</keyword>
<dbReference type="CDD" id="cd00090">
    <property type="entry name" value="HTH_ARSR"/>
    <property type="match status" value="1"/>
</dbReference>
<dbReference type="GO" id="GO:0005829">
    <property type="term" value="C:cytosol"/>
    <property type="evidence" value="ECO:0007669"/>
    <property type="project" value="TreeGrafter"/>
</dbReference>
<dbReference type="InterPro" id="IPR019888">
    <property type="entry name" value="Tscrpt_reg_AsnC-like"/>
</dbReference>
<proteinExistence type="predicted"/>
<feature type="region of interest" description="Disordered" evidence="4">
    <location>
        <begin position="1"/>
        <end position="51"/>
    </location>
</feature>
<dbReference type="PANTHER" id="PTHR30154">
    <property type="entry name" value="LEUCINE-RESPONSIVE REGULATORY PROTEIN"/>
    <property type="match status" value="1"/>
</dbReference>
<keyword evidence="2 6" id="KW-0238">DNA-binding</keyword>
<dbReference type="Gene3D" id="1.10.10.10">
    <property type="entry name" value="Winged helix-like DNA-binding domain superfamily/Winged helix DNA-binding domain"/>
    <property type="match status" value="1"/>
</dbReference>
<keyword evidence="3" id="KW-0804">Transcription</keyword>
<gene>
    <name evidence="6" type="ORF">HNP84_001021</name>
</gene>
<protein>
    <submittedName>
        <fullName evidence="6">DNA-binding Lrp family transcriptional regulator</fullName>
    </submittedName>
</protein>
<evidence type="ECO:0000313" key="7">
    <source>
        <dbReference type="Proteomes" id="UP000578449"/>
    </source>
</evidence>
<dbReference type="PROSITE" id="PS50956">
    <property type="entry name" value="HTH_ASNC_2"/>
    <property type="match status" value="1"/>
</dbReference>
<feature type="compositionally biased region" description="Pro residues" evidence="4">
    <location>
        <begin position="8"/>
        <end position="36"/>
    </location>
</feature>
<dbReference type="InterPro" id="IPR000485">
    <property type="entry name" value="AsnC-type_HTH_dom"/>
</dbReference>
<dbReference type="InterPro" id="IPR036390">
    <property type="entry name" value="WH_DNA-bd_sf"/>
</dbReference>
<dbReference type="SUPFAM" id="SSF46785">
    <property type="entry name" value="Winged helix' DNA-binding domain"/>
    <property type="match status" value="1"/>
</dbReference>
<reference evidence="6 7" key="1">
    <citation type="submission" date="2020-08" db="EMBL/GenBank/DDBJ databases">
        <title>Genomic Encyclopedia of Type Strains, Phase IV (KMG-IV): sequencing the most valuable type-strain genomes for metagenomic binning, comparative biology and taxonomic classification.</title>
        <authorList>
            <person name="Goeker M."/>
        </authorList>
    </citation>
    <scope>NUCLEOTIDE SEQUENCE [LARGE SCALE GENOMIC DNA]</scope>
    <source>
        <strain evidence="6 7">DSM 45615</strain>
    </source>
</reference>
<name>A0A840P5L7_9ACTN</name>
<dbReference type="SMART" id="SM00344">
    <property type="entry name" value="HTH_ASNC"/>
    <property type="match status" value="1"/>
</dbReference>
<evidence type="ECO:0000256" key="4">
    <source>
        <dbReference type="SAM" id="MobiDB-lite"/>
    </source>
</evidence>
<organism evidence="6 7">
    <name type="scientific">Thermocatellispora tengchongensis</name>
    <dbReference type="NCBI Taxonomy" id="1073253"/>
    <lineage>
        <taxon>Bacteria</taxon>
        <taxon>Bacillati</taxon>
        <taxon>Actinomycetota</taxon>
        <taxon>Actinomycetes</taxon>
        <taxon>Streptosporangiales</taxon>
        <taxon>Streptosporangiaceae</taxon>
        <taxon>Thermocatellispora</taxon>
    </lineage>
</organism>
<dbReference type="Pfam" id="PF13412">
    <property type="entry name" value="HTH_24"/>
    <property type="match status" value="1"/>
</dbReference>
<evidence type="ECO:0000259" key="5">
    <source>
        <dbReference type="PROSITE" id="PS50956"/>
    </source>
</evidence>
<dbReference type="PRINTS" id="PR00033">
    <property type="entry name" value="HTHASNC"/>
</dbReference>
<dbReference type="EMBL" id="JACHGN010000002">
    <property type="protein sequence ID" value="MBB5131315.1"/>
    <property type="molecule type" value="Genomic_DNA"/>
</dbReference>
<dbReference type="Gene3D" id="3.30.70.920">
    <property type="match status" value="1"/>
</dbReference>
<accession>A0A840P5L7</accession>